<keyword evidence="7" id="KW-0732">Signal</keyword>
<sequence>MLWSITVAVCILFLTYKWIKTSRPKNIPPGPTAIPLLGNLLSMGRRPEYKVLEWKKKYGDIFSMYSGRKLAVVLSDFYTVRKVFNEDVAAGRPTNNPSRNDYPVRPDGLGLLACQGELWKVHRRFALSTLRDLGMGKNWLEDTIIAEVEGLCQAMRDTKQQPFNPKVPVTNSVSNVICALSFGQRFELTDPKFSRLTMLIAKIISAIKLDYVMANLPFLQWFPNPIRSGIAQARRNRADLLAFFREKIHEHNAAACDPSTGLPDYLYAYQHEKETGEKTDVPELFTEAQLTSSLYDLFIAGTDTTSTTILLAMILMVENPEVVKKAQEEIDTTFGRETVLTYSDRARLPYTEATIMEIQRYGSIVPLNVPHKANEDLQIDGYTIPKGTLLVANALSIHRDPRWWNNPDEFDPTRFLDSNGKLTKPDGFLPFCIDPPYIMTAVKDSVCSHNILADIKRSNK</sequence>
<feature type="chain" id="PRO_5012912878" evidence="7">
    <location>
        <begin position="22"/>
        <end position="460"/>
    </location>
</feature>
<keyword evidence="5" id="KW-0408">Iron</keyword>
<dbReference type="OrthoDB" id="2789670at2759"/>
<dbReference type="SUPFAM" id="SSF48264">
    <property type="entry name" value="Cytochrome P450"/>
    <property type="match status" value="1"/>
</dbReference>
<dbReference type="Proteomes" id="UP000192578">
    <property type="component" value="Unassembled WGS sequence"/>
</dbReference>
<proteinExistence type="inferred from homology"/>
<protein>
    <submittedName>
        <fullName evidence="8">Cytochrome P450 2U1</fullName>
    </submittedName>
</protein>
<dbReference type="GO" id="GO:0005737">
    <property type="term" value="C:cytoplasm"/>
    <property type="evidence" value="ECO:0007669"/>
    <property type="project" value="TreeGrafter"/>
</dbReference>
<dbReference type="InterPro" id="IPR036396">
    <property type="entry name" value="Cyt_P450_sf"/>
</dbReference>
<evidence type="ECO:0000256" key="5">
    <source>
        <dbReference type="ARBA" id="ARBA00023004"/>
    </source>
</evidence>
<evidence type="ECO:0000256" key="1">
    <source>
        <dbReference type="ARBA" id="ARBA00001971"/>
    </source>
</evidence>
<dbReference type="InterPro" id="IPR050182">
    <property type="entry name" value="Cytochrome_P450_fam2"/>
</dbReference>
<organism evidence="8 9">
    <name type="scientific">Hypsibius exemplaris</name>
    <name type="common">Freshwater tardigrade</name>
    <dbReference type="NCBI Taxonomy" id="2072580"/>
    <lineage>
        <taxon>Eukaryota</taxon>
        <taxon>Metazoa</taxon>
        <taxon>Ecdysozoa</taxon>
        <taxon>Tardigrada</taxon>
        <taxon>Eutardigrada</taxon>
        <taxon>Parachela</taxon>
        <taxon>Hypsibioidea</taxon>
        <taxon>Hypsibiidae</taxon>
        <taxon>Hypsibius</taxon>
    </lineage>
</organism>
<keyword evidence="6" id="KW-0503">Monooxygenase</keyword>
<keyword evidence="4" id="KW-0560">Oxidoreductase</keyword>
<evidence type="ECO:0000313" key="9">
    <source>
        <dbReference type="Proteomes" id="UP000192578"/>
    </source>
</evidence>
<comment type="similarity">
    <text evidence="2">Belongs to the cytochrome P450 family.</text>
</comment>
<dbReference type="EMBL" id="MTYJ01000078">
    <property type="protein sequence ID" value="OQV16081.1"/>
    <property type="molecule type" value="Genomic_DNA"/>
</dbReference>
<dbReference type="GO" id="GO:0006082">
    <property type="term" value="P:organic acid metabolic process"/>
    <property type="evidence" value="ECO:0007669"/>
    <property type="project" value="TreeGrafter"/>
</dbReference>
<feature type="signal peptide" evidence="7">
    <location>
        <begin position="1"/>
        <end position="21"/>
    </location>
</feature>
<evidence type="ECO:0000256" key="7">
    <source>
        <dbReference type="SAM" id="SignalP"/>
    </source>
</evidence>
<dbReference type="InterPro" id="IPR002401">
    <property type="entry name" value="Cyt_P450_E_grp-I"/>
</dbReference>
<evidence type="ECO:0000256" key="3">
    <source>
        <dbReference type="ARBA" id="ARBA00022723"/>
    </source>
</evidence>
<comment type="cofactor">
    <cofactor evidence="1">
        <name>heme</name>
        <dbReference type="ChEBI" id="CHEBI:30413"/>
    </cofactor>
</comment>
<dbReference type="GO" id="GO:0016712">
    <property type="term" value="F:oxidoreductase activity, acting on paired donors, with incorporation or reduction of molecular oxygen, reduced flavin or flavoprotein as one donor, and incorporation of one atom of oxygen"/>
    <property type="evidence" value="ECO:0007669"/>
    <property type="project" value="TreeGrafter"/>
</dbReference>
<evidence type="ECO:0000256" key="2">
    <source>
        <dbReference type="ARBA" id="ARBA00010617"/>
    </source>
</evidence>
<dbReference type="FunFam" id="1.10.630.10:FF:000036">
    <property type="entry name" value="CYtochrome P450 family"/>
    <property type="match status" value="1"/>
</dbReference>
<dbReference type="AlphaFoldDB" id="A0A1W0WLJ1"/>
<dbReference type="PANTHER" id="PTHR24300">
    <property type="entry name" value="CYTOCHROME P450 508A4-RELATED"/>
    <property type="match status" value="1"/>
</dbReference>
<comment type="caution">
    <text evidence="8">The sequence shown here is derived from an EMBL/GenBank/DDBJ whole genome shotgun (WGS) entry which is preliminary data.</text>
</comment>
<dbReference type="PRINTS" id="PR00463">
    <property type="entry name" value="EP450I"/>
</dbReference>
<evidence type="ECO:0000313" key="8">
    <source>
        <dbReference type="EMBL" id="OQV16081.1"/>
    </source>
</evidence>
<dbReference type="Gene3D" id="1.10.630.10">
    <property type="entry name" value="Cytochrome P450"/>
    <property type="match status" value="1"/>
</dbReference>
<name>A0A1W0WLJ1_HYPEX</name>
<evidence type="ECO:0000256" key="6">
    <source>
        <dbReference type="ARBA" id="ARBA00023033"/>
    </source>
</evidence>
<evidence type="ECO:0000256" key="4">
    <source>
        <dbReference type="ARBA" id="ARBA00023002"/>
    </source>
</evidence>
<reference evidence="9" key="1">
    <citation type="submission" date="2017-01" db="EMBL/GenBank/DDBJ databases">
        <title>Comparative genomics of anhydrobiosis in the tardigrade Hypsibius dujardini.</title>
        <authorList>
            <person name="Yoshida Y."/>
            <person name="Koutsovoulos G."/>
            <person name="Laetsch D."/>
            <person name="Stevens L."/>
            <person name="Kumar S."/>
            <person name="Horikawa D."/>
            <person name="Ishino K."/>
            <person name="Komine S."/>
            <person name="Tomita M."/>
            <person name="Blaxter M."/>
            <person name="Arakawa K."/>
        </authorList>
    </citation>
    <scope>NUCLEOTIDE SEQUENCE [LARGE SCALE GENOMIC DNA]</scope>
    <source>
        <strain evidence="9">Z151</strain>
    </source>
</reference>
<gene>
    <name evidence="8" type="ORF">BV898_09717</name>
</gene>
<dbReference type="GO" id="GO:0006805">
    <property type="term" value="P:xenobiotic metabolic process"/>
    <property type="evidence" value="ECO:0007669"/>
    <property type="project" value="TreeGrafter"/>
</dbReference>
<dbReference type="InterPro" id="IPR001128">
    <property type="entry name" value="Cyt_P450"/>
</dbReference>
<dbReference type="GO" id="GO:0020037">
    <property type="term" value="F:heme binding"/>
    <property type="evidence" value="ECO:0007669"/>
    <property type="project" value="InterPro"/>
</dbReference>
<dbReference type="Pfam" id="PF00067">
    <property type="entry name" value="p450"/>
    <property type="match status" value="1"/>
</dbReference>
<accession>A0A1W0WLJ1</accession>
<dbReference type="PANTHER" id="PTHR24300:SF375">
    <property type="entry name" value="CYTOCHROME P450 FAMILY"/>
    <property type="match status" value="1"/>
</dbReference>
<keyword evidence="9" id="KW-1185">Reference proteome</keyword>
<dbReference type="GO" id="GO:0005506">
    <property type="term" value="F:iron ion binding"/>
    <property type="evidence" value="ECO:0007669"/>
    <property type="project" value="InterPro"/>
</dbReference>
<keyword evidence="3" id="KW-0479">Metal-binding</keyword>